<gene>
    <name evidence="2" type="ORF">DO83_13965</name>
    <name evidence="3" type="ORF">ERS852571_02699</name>
</gene>
<dbReference type="AlphaFoldDB" id="A0A173UDJ0"/>
<accession>A0A173UDJ0</accession>
<reference evidence="3 4" key="1">
    <citation type="submission" date="2015-09" db="EMBL/GenBank/DDBJ databases">
        <authorList>
            <consortium name="Pathogen Informatics"/>
        </authorList>
    </citation>
    <scope>NUCLEOTIDE SEQUENCE [LARGE SCALE GENOMIC DNA]</scope>
    <source>
        <strain evidence="3 4">2789STDY5834959</strain>
    </source>
</reference>
<keyword evidence="1" id="KW-0472">Membrane</keyword>
<name>A0A173UDJ0_ANAHA</name>
<keyword evidence="1" id="KW-0812">Transmembrane</keyword>
<evidence type="ECO:0000313" key="3">
    <source>
        <dbReference type="EMBL" id="CUN12894.1"/>
    </source>
</evidence>
<feature type="transmembrane region" description="Helical" evidence="1">
    <location>
        <begin position="7"/>
        <end position="31"/>
    </location>
</feature>
<dbReference type="EMBL" id="CP012098">
    <property type="protein sequence ID" value="AQP40579.1"/>
    <property type="molecule type" value="Genomic_DNA"/>
</dbReference>
<keyword evidence="1" id="KW-1133">Transmembrane helix</keyword>
<evidence type="ECO:0000256" key="1">
    <source>
        <dbReference type="SAM" id="Phobius"/>
    </source>
</evidence>
<evidence type="ECO:0000313" key="4">
    <source>
        <dbReference type="Proteomes" id="UP000095553"/>
    </source>
</evidence>
<organism evidence="3 4">
    <name type="scientific">Anaerostipes hadrus</name>
    <dbReference type="NCBI Taxonomy" id="649756"/>
    <lineage>
        <taxon>Bacteria</taxon>
        <taxon>Bacillati</taxon>
        <taxon>Bacillota</taxon>
        <taxon>Clostridia</taxon>
        <taxon>Lachnospirales</taxon>
        <taxon>Lachnospiraceae</taxon>
        <taxon>Anaerostipes</taxon>
    </lineage>
</organism>
<dbReference type="Proteomes" id="UP000188159">
    <property type="component" value="Chromosome"/>
</dbReference>
<protein>
    <submittedName>
        <fullName evidence="3">Uncharacterized protein</fullName>
    </submittedName>
</protein>
<dbReference type="Proteomes" id="UP000095553">
    <property type="component" value="Unassembled WGS sequence"/>
</dbReference>
<sequence length="69" mass="8017">MNTITDLIKAFMILVNAGGIFRIITLIFSTINDPDLKETNFRRGRNVILFMILTTLIYSLKDSILKYYQ</sequence>
<proteinExistence type="predicted"/>
<dbReference type="RefSeq" id="WP_055073340.1">
    <property type="nucleotide sequence ID" value="NZ_CP012098.1"/>
</dbReference>
<reference evidence="2 5" key="2">
    <citation type="journal article" date="2016" name="Sci. Rep.">
        <title>Accelerated dysbiosis of gut microbiota during aggravation of DSS-induced colitis by a butyrate-producing bacterium.</title>
        <authorList>
            <person name="Zhang Q."/>
            <person name="Wu Y."/>
            <person name="Wang J."/>
            <person name="Wu G."/>
            <person name="Long W."/>
            <person name="Xue Z."/>
            <person name="Wang L."/>
            <person name="Zhang X."/>
            <person name="Pang X."/>
            <person name="Zhao Y."/>
            <person name="Zhao L."/>
            <person name="Zhang C."/>
        </authorList>
    </citation>
    <scope>NUCLEOTIDE SEQUENCE [LARGE SCALE GENOMIC DNA]</scope>
    <source>
        <strain evidence="2 5">BPB5</strain>
    </source>
</reference>
<dbReference type="EMBL" id="CYXY01000020">
    <property type="protein sequence ID" value="CUN12894.1"/>
    <property type="molecule type" value="Genomic_DNA"/>
</dbReference>
<evidence type="ECO:0000313" key="5">
    <source>
        <dbReference type="Proteomes" id="UP000188159"/>
    </source>
</evidence>
<evidence type="ECO:0000313" key="2">
    <source>
        <dbReference type="EMBL" id="AQP40579.1"/>
    </source>
</evidence>
<feature type="transmembrane region" description="Helical" evidence="1">
    <location>
        <begin position="43"/>
        <end position="60"/>
    </location>
</feature>